<sequence length="384" mass="43858">MIIVTTSKMASTFMMFWCLFGIVIALVSSKSDNKENLKNYITDKSTNIRIPTPLFVSTENSYPTKHVIYDENCGFAVLNPISDPKYVLLSQLLMGRRKYDATVAWFVLGKMCARLIYLREFYNCSTNEPFGTCSMSSPGWWDRRYVSTSFISRDELQLVFAAPSRELDGLYTRVVVVNGDFTTADIMFNVKVACAFSKTGIEDDTLCKPFHFFANATLHNLTMIRSVTLRAHESHLKEWVARRGGNVPAVLLESTMYHASNLPRNFRDFYIKSPDDYKYNHLDGPSVMLITDRPSEDLDGRLVHQSDIFTTTSPIKQVRYEEHQSHTKQYPVNKIQAIIFLIGLGSFIGSIFVVLVVWIIRRYCNGARSGGTPPSPRRYVYTRL</sequence>
<feature type="domain" description="Herpesvirus glycoprotein D/GG/GX" evidence="2">
    <location>
        <begin position="65"/>
        <end position="188"/>
    </location>
</feature>
<dbReference type="Gene3D" id="2.70.230.10">
    <property type="match status" value="1"/>
</dbReference>
<dbReference type="GO" id="GO:0016020">
    <property type="term" value="C:membrane"/>
    <property type="evidence" value="ECO:0007669"/>
    <property type="project" value="InterPro"/>
</dbReference>
<keyword evidence="1" id="KW-0812">Transmembrane</keyword>
<gene>
    <name evidence="3" type="primary">US6</name>
</gene>
<dbReference type="Pfam" id="PF01537">
    <property type="entry name" value="Herpes_glycop_D"/>
    <property type="match status" value="1"/>
</dbReference>
<evidence type="ECO:0000313" key="3">
    <source>
        <dbReference type="EMBL" id="AAG30110.1"/>
    </source>
</evidence>
<keyword evidence="1" id="KW-0472">Membrane</keyword>
<dbReference type="InterPro" id="IPR036179">
    <property type="entry name" value="Ig-like_dom_sf"/>
</dbReference>
<reference evidence="3" key="1">
    <citation type="journal article" date="2001" name="J. Gen. Virol.">
        <title>The genome of herpesvirus of turkeys: comparative analysis with Marek's disease viruses.</title>
        <authorList>
            <person name="Kingham B.F."/>
            <person name="Zelnik V."/>
            <person name="Kopacek J."/>
            <person name="Majerciak V."/>
            <person name="Ney E."/>
            <person name="Schmidt C.J."/>
        </authorList>
    </citation>
    <scope>NUCLEOTIDE SEQUENCE</scope>
    <source>
        <strain evidence="3">FC126</strain>
    </source>
</reference>
<keyword evidence="1" id="KW-1133">Transmembrane helix</keyword>
<dbReference type="InterPro" id="IPR002896">
    <property type="entry name" value="Herpes_glycop_dom"/>
</dbReference>
<name>Q77L58_MEHV1</name>
<reference evidence="3" key="2">
    <citation type="submission" date="2004-11" db="EMBL/GenBank/DDBJ databases">
        <authorList>
            <person name="Aouacheria A.J."/>
            <person name="Banyai M."/>
            <person name="Rigal D."/>
            <person name="Schmidt C.J."/>
            <person name="Gillet G."/>
        </authorList>
    </citation>
    <scope>NUCLEOTIDE SEQUENCE</scope>
    <source>
        <strain evidence="3">FC126</strain>
    </source>
</reference>
<dbReference type="EMBL" id="AF282130">
    <property type="protein sequence ID" value="AAG30110.1"/>
    <property type="molecule type" value="Genomic_DNA"/>
</dbReference>
<evidence type="ECO:0000256" key="1">
    <source>
        <dbReference type="SAM" id="Phobius"/>
    </source>
</evidence>
<organism evidence="3">
    <name type="scientific">Meleagrid herpesvirus 1</name>
    <name type="common">MeHV-1</name>
    <name type="synonym">Turkey herpesvirus</name>
    <dbReference type="NCBI Taxonomy" id="37108"/>
    <lineage>
        <taxon>Viruses</taxon>
        <taxon>Duplodnaviria</taxon>
        <taxon>Heunggongvirae</taxon>
        <taxon>Peploviricota</taxon>
        <taxon>Herviviricetes</taxon>
        <taxon>Herpesvirales</taxon>
        <taxon>Orthoherpesviridae</taxon>
        <taxon>Alphaherpesvirinae</taxon>
        <taxon>Mardivirus</taxon>
        <taxon>Mardivirus meleagridalpha1</taxon>
    </lineage>
</organism>
<feature type="transmembrane region" description="Helical" evidence="1">
    <location>
        <begin position="337"/>
        <end position="360"/>
    </location>
</feature>
<evidence type="ECO:0000259" key="2">
    <source>
        <dbReference type="Pfam" id="PF01537"/>
    </source>
</evidence>
<protein>
    <submittedName>
        <fullName evidence="3">US6 glycoprotein gD</fullName>
    </submittedName>
</protein>
<organismHost>
    <name type="scientific">Gallus gallus</name>
    <name type="common">Chicken</name>
    <dbReference type="NCBI Taxonomy" id="9031"/>
</organismHost>
<dbReference type="SUPFAM" id="SSF48726">
    <property type="entry name" value="Immunoglobulin"/>
    <property type="match status" value="1"/>
</dbReference>
<organismHost>
    <name type="scientific">Meleagris gallopavo</name>
    <name type="common">Wild turkey</name>
    <dbReference type="NCBI Taxonomy" id="9103"/>
</organismHost>
<proteinExistence type="predicted"/>
<accession>Q77L58</accession>